<dbReference type="Proteomes" id="UP000005239">
    <property type="component" value="Unassembled WGS sequence"/>
</dbReference>
<reference evidence="1" key="2">
    <citation type="submission" date="2022-06" db="UniProtKB">
        <authorList>
            <consortium name="EnsemblMetazoa"/>
        </authorList>
    </citation>
    <scope>IDENTIFICATION</scope>
    <source>
        <strain evidence="1">PS312</strain>
    </source>
</reference>
<dbReference type="PANTHER" id="PTHR46707">
    <property type="entry name" value="PROTEIN CBG07468"/>
    <property type="match status" value="1"/>
</dbReference>
<dbReference type="EnsemblMetazoa" id="PPA27559.1">
    <property type="protein sequence ID" value="PPA27559.1"/>
    <property type="gene ID" value="WBGene00117113"/>
</dbReference>
<sequence length="235" mass="25402">MNTAVYILVLSTAIVAVNAQCNGFTENANCAKWKADGFCTNPAFTTELKKQMCCNACFCTPAPKPITDCAQLVAVNSQALSRISTPSTAIEPIRPDFTAIGLEKVIVKPGCTLKLFSDPFTQVPGSPFKGTGEHVTVTGEATKPIALEISSLSTAIEPIRPEVRHFEMLKRYHHDVKPLQLTNLGFEKVVVKPGCTLKLFSDPFTQVPDLRKFKGTGEYVDVTGPATKAVALHCT</sequence>
<dbReference type="OrthoDB" id="5832750at2759"/>
<accession>A0A8R1UH02</accession>
<gene>
    <name evidence="1" type="primary">WBGene00117113</name>
</gene>
<reference evidence="2" key="1">
    <citation type="journal article" date="2008" name="Nat. Genet.">
        <title>The Pristionchus pacificus genome provides a unique perspective on nematode lifestyle and parasitism.</title>
        <authorList>
            <person name="Dieterich C."/>
            <person name="Clifton S.W."/>
            <person name="Schuster L.N."/>
            <person name="Chinwalla A."/>
            <person name="Delehaunty K."/>
            <person name="Dinkelacker I."/>
            <person name="Fulton L."/>
            <person name="Fulton R."/>
            <person name="Godfrey J."/>
            <person name="Minx P."/>
            <person name="Mitreva M."/>
            <person name="Roeseler W."/>
            <person name="Tian H."/>
            <person name="Witte H."/>
            <person name="Yang S.P."/>
            <person name="Wilson R.K."/>
            <person name="Sommer R.J."/>
        </authorList>
    </citation>
    <scope>NUCLEOTIDE SEQUENCE [LARGE SCALE GENOMIC DNA]</scope>
    <source>
        <strain evidence="2">PS312</strain>
    </source>
</reference>
<protein>
    <submittedName>
        <fullName evidence="1">Uncharacterized protein</fullName>
    </submittedName>
</protein>
<organism evidence="1 2">
    <name type="scientific">Pristionchus pacificus</name>
    <name type="common">Parasitic nematode worm</name>
    <dbReference type="NCBI Taxonomy" id="54126"/>
    <lineage>
        <taxon>Eukaryota</taxon>
        <taxon>Metazoa</taxon>
        <taxon>Ecdysozoa</taxon>
        <taxon>Nematoda</taxon>
        <taxon>Chromadorea</taxon>
        <taxon>Rhabditida</taxon>
        <taxon>Rhabditina</taxon>
        <taxon>Diplogasteromorpha</taxon>
        <taxon>Diplogasteroidea</taxon>
        <taxon>Neodiplogasteridae</taxon>
        <taxon>Pristionchus</taxon>
    </lineage>
</organism>
<evidence type="ECO:0000313" key="2">
    <source>
        <dbReference type="Proteomes" id="UP000005239"/>
    </source>
</evidence>
<accession>A0A2A6B8G5</accession>
<evidence type="ECO:0000313" key="1">
    <source>
        <dbReference type="EnsemblMetazoa" id="PPA27559.1"/>
    </source>
</evidence>
<proteinExistence type="predicted"/>
<dbReference type="PANTHER" id="PTHR46707:SF1">
    <property type="entry name" value="COEXPRESSED WITH POLYCYSTINS-RELATED"/>
    <property type="match status" value="1"/>
</dbReference>
<dbReference type="AlphaFoldDB" id="A0A2A6B8G5"/>
<keyword evidence="2" id="KW-1185">Reference proteome</keyword>
<name>A0A2A6B8G5_PRIPA</name>